<dbReference type="EMBL" id="CP038008">
    <property type="protein sequence ID" value="QBY29417.1"/>
    <property type="molecule type" value="Genomic_DNA"/>
</dbReference>
<proteinExistence type="predicted"/>
<dbReference type="Gene3D" id="1.10.287.1140">
    <property type="entry name" value="EspA/CesA-like"/>
    <property type="match status" value="2"/>
</dbReference>
<sequence length="192" mass="20495">MDTSTMTSVAGASASTSTSMTYDLGSMSKEKVIELFAKVGVFQAALLMFEYMFHAQSELSIAKFADMNEASKASITAQKMANLVDAKIADVQSSSDKNAKAKLPQEVIDYISDSRNSITVSGISDLTAELSAGDLQTVKASISAKANNLTTTVDNSRLDIQQMTNTLNLLTSARSDIQSLQYRTVSAIPIGK</sequence>
<dbReference type="Pfam" id="PF03433">
    <property type="entry name" value="EspA"/>
    <property type="match status" value="1"/>
</dbReference>
<protein>
    <submittedName>
        <fullName evidence="1">Type III secretion system LEE translocon filament protein EspA</fullName>
    </submittedName>
</protein>
<dbReference type="InterPro" id="IPR005095">
    <property type="entry name" value="EspA"/>
</dbReference>
<name>A0A482PKT1_CITRO</name>
<organism evidence="1">
    <name type="scientific">Citrobacter rodentium</name>
    <dbReference type="NCBI Taxonomy" id="67825"/>
    <lineage>
        <taxon>Bacteria</taxon>
        <taxon>Pseudomonadati</taxon>
        <taxon>Pseudomonadota</taxon>
        <taxon>Gammaproteobacteria</taxon>
        <taxon>Enterobacterales</taxon>
        <taxon>Enterobacteriaceae</taxon>
        <taxon>Citrobacter</taxon>
    </lineage>
</organism>
<gene>
    <name evidence="1" type="primary">espA</name>
    <name evidence="1" type="ORF">E2R62_11480</name>
</gene>
<evidence type="ECO:0000313" key="1">
    <source>
        <dbReference type="EMBL" id="QBY29417.1"/>
    </source>
</evidence>
<dbReference type="AlphaFoldDB" id="A0A482PKT1"/>
<accession>A0A482PKT1</accession>
<dbReference type="OMA" id="LMFAYMY"/>
<dbReference type="InterPro" id="IPR035074">
    <property type="entry name" value="EspA/CesA-like"/>
</dbReference>
<reference evidence="1" key="1">
    <citation type="submission" date="2019-03" db="EMBL/GenBank/DDBJ databases">
        <title>Complete genome sequence of enteropathogenic Citrobacter rodentium strain DBS100.</title>
        <authorList>
            <person name="Popov G."/>
            <person name="Fiebig A."/>
            <person name="Shideler S."/>
            <person name="Coombes B."/>
            <person name="Savchenko A."/>
        </authorList>
    </citation>
    <scope>NUCLEOTIDE SEQUENCE</scope>
    <source>
        <strain evidence="1">DBS100</strain>
    </source>
</reference>
<dbReference type="RefSeq" id="WP_012907107.1">
    <property type="nucleotide sequence ID" value="NZ_CAJTBI010000051.1"/>
</dbReference>
<dbReference type="SUPFAM" id="SSF116927">
    <property type="entry name" value="EspA/CesA-like"/>
    <property type="match status" value="1"/>
</dbReference>